<gene>
    <name evidence="1" type="ORF">CU098_013195</name>
</gene>
<evidence type="ECO:0000313" key="1">
    <source>
        <dbReference type="EMBL" id="RCI04416.1"/>
    </source>
</evidence>
<organism evidence="1 2">
    <name type="scientific">Rhizopus stolonifer</name>
    <name type="common">Rhizopus nigricans</name>
    <dbReference type="NCBI Taxonomy" id="4846"/>
    <lineage>
        <taxon>Eukaryota</taxon>
        <taxon>Fungi</taxon>
        <taxon>Fungi incertae sedis</taxon>
        <taxon>Mucoromycota</taxon>
        <taxon>Mucoromycotina</taxon>
        <taxon>Mucoromycetes</taxon>
        <taxon>Mucorales</taxon>
        <taxon>Mucorineae</taxon>
        <taxon>Rhizopodaceae</taxon>
        <taxon>Rhizopus</taxon>
    </lineage>
</organism>
<sequence>MATKRDRSPNFFDDEDDLDYMIQASIEQDTEFVGLDDYINHKSSEPATTLFDLEDPFNPMEEDNPVFDTERLDYPLSPKPSSVVDAMDYMGISDNEEYKIDLTSTTKYTEKPAIDKTGIDYTQVPDT</sequence>
<proteinExistence type="predicted"/>
<dbReference type="EMBL" id="PJQM01000689">
    <property type="protein sequence ID" value="RCI04416.1"/>
    <property type="molecule type" value="Genomic_DNA"/>
</dbReference>
<reference evidence="1 2" key="1">
    <citation type="journal article" date="2018" name="G3 (Bethesda)">
        <title>Phylogenetic and Phylogenomic Definition of Rhizopus Species.</title>
        <authorList>
            <person name="Gryganskyi A.P."/>
            <person name="Golan J."/>
            <person name="Dolatabadi S."/>
            <person name="Mondo S."/>
            <person name="Robb S."/>
            <person name="Idnurm A."/>
            <person name="Muszewska A."/>
            <person name="Steczkiewicz K."/>
            <person name="Masonjones S."/>
            <person name="Liao H.L."/>
            <person name="Gajdeczka M.T."/>
            <person name="Anike F."/>
            <person name="Vuek A."/>
            <person name="Anishchenko I.M."/>
            <person name="Voigt K."/>
            <person name="de Hoog G.S."/>
            <person name="Smith M.E."/>
            <person name="Heitman J."/>
            <person name="Vilgalys R."/>
            <person name="Stajich J.E."/>
        </authorList>
    </citation>
    <scope>NUCLEOTIDE SEQUENCE [LARGE SCALE GENOMIC DNA]</scope>
    <source>
        <strain evidence="1 2">LSU 92-RS-03</strain>
    </source>
</reference>
<protein>
    <submittedName>
        <fullName evidence="1">Uncharacterized protein</fullName>
    </submittedName>
</protein>
<dbReference type="AlphaFoldDB" id="A0A367KQE7"/>
<comment type="caution">
    <text evidence="1">The sequence shown here is derived from an EMBL/GenBank/DDBJ whole genome shotgun (WGS) entry which is preliminary data.</text>
</comment>
<dbReference type="STRING" id="4846.A0A367KQE7"/>
<evidence type="ECO:0000313" key="2">
    <source>
        <dbReference type="Proteomes" id="UP000253551"/>
    </source>
</evidence>
<dbReference type="OrthoDB" id="2195431at2759"/>
<accession>A0A367KQE7</accession>
<feature type="non-terminal residue" evidence="1">
    <location>
        <position position="127"/>
    </location>
</feature>
<keyword evidence="2" id="KW-1185">Reference proteome</keyword>
<dbReference type="Proteomes" id="UP000253551">
    <property type="component" value="Unassembled WGS sequence"/>
</dbReference>
<name>A0A367KQE7_RHIST</name>